<evidence type="ECO:0000256" key="1">
    <source>
        <dbReference type="ARBA" id="ARBA00004141"/>
    </source>
</evidence>
<proteinExistence type="inferred from homology"/>
<sequence length="312" mass="32384">MKAGSAPEAASPATYGKLIATAFVWGATWIAGRVAVSEASPLAVASWRFLLAALVLGTLVVIHEGWPRWSLDEWLTLAALGASGIFLYNVCFLYGLKMIEAGRGALVVALTPAVVAAGDWWLFAAPMSPMKASGIGLAMFGCLLVVTNGDPRLLFAGQVGLGEWLIIGCSVLWAVYTFVGRRGTRSLSPLAMTFGASVTGWLMLTTAALLQGSLFSLAAITWRGGGAIIFLGLFGTALAFTWYAEAVQRIGATRSAAFINLVPVSAVVLGAALLDERLGVAVLTGGALVIAGVIITNQAGTRLAAGHKEKTT</sequence>
<evidence type="ECO:0000259" key="7">
    <source>
        <dbReference type="Pfam" id="PF00892"/>
    </source>
</evidence>
<feature type="transmembrane region" description="Helical" evidence="6">
    <location>
        <begin position="153"/>
        <end position="178"/>
    </location>
</feature>
<evidence type="ECO:0000256" key="6">
    <source>
        <dbReference type="SAM" id="Phobius"/>
    </source>
</evidence>
<feature type="transmembrane region" description="Helical" evidence="6">
    <location>
        <begin position="44"/>
        <end position="62"/>
    </location>
</feature>
<dbReference type="InterPro" id="IPR000620">
    <property type="entry name" value="EamA_dom"/>
</dbReference>
<dbReference type="InterPro" id="IPR037185">
    <property type="entry name" value="EmrE-like"/>
</dbReference>
<feature type="domain" description="EamA" evidence="7">
    <location>
        <begin position="18"/>
        <end position="146"/>
    </location>
</feature>
<feature type="transmembrane region" description="Helical" evidence="6">
    <location>
        <begin position="102"/>
        <end position="123"/>
    </location>
</feature>
<evidence type="ECO:0000313" key="8">
    <source>
        <dbReference type="EMBL" id="SBT08768.1"/>
    </source>
</evidence>
<evidence type="ECO:0000313" key="9">
    <source>
        <dbReference type="Proteomes" id="UP000199169"/>
    </source>
</evidence>
<comment type="subcellular location">
    <subcellularLocation>
        <location evidence="1">Membrane</location>
        <topology evidence="1">Multi-pass membrane protein</topology>
    </subcellularLocation>
</comment>
<keyword evidence="9" id="KW-1185">Reference proteome</keyword>
<keyword evidence="4 6" id="KW-1133">Transmembrane helix</keyword>
<keyword evidence="3 6" id="KW-0812">Transmembrane</keyword>
<dbReference type="PANTHER" id="PTHR32322">
    <property type="entry name" value="INNER MEMBRANE TRANSPORTER"/>
    <property type="match status" value="1"/>
</dbReference>
<feature type="transmembrane region" description="Helical" evidence="6">
    <location>
        <begin position="12"/>
        <end position="32"/>
    </location>
</feature>
<evidence type="ECO:0000256" key="2">
    <source>
        <dbReference type="ARBA" id="ARBA00007362"/>
    </source>
</evidence>
<dbReference type="InterPro" id="IPR050638">
    <property type="entry name" value="AA-Vitamin_Transporters"/>
</dbReference>
<dbReference type="GO" id="GO:0016020">
    <property type="term" value="C:membrane"/>
    <property type="evidence" value="ECO:0007669"/>
    <property type="project" value="UniProtKB-SubCell"/>
</dbReference>
<comment type="similarity">
    <text evidence="2">Belongs to the EamA transporter family.</text>
</comment>
<dbReference type="STRING" id="1860102.ACCAA_630012"/>
<evidence type="ECO:0000256" key="5">
    <source>
        <dbReference type="ARBA" id="ARBA00023136"/>
    </source>
</evidence>
<gene>
    <name evidence="8" type="ORF">ACCAA_630012</name>
</gene>
<feature type="transmembrane region" description="Helical" evidence="6">
    <location>
        <begin position="280"/>
        <end position="300"/>
    </location>
</feature>
<dbReference type="EMBL" id="FLQX01000142">
    <property type="protein sequence ID" value="SBT08768.1"/>
    <property type="molecule type" value="Genomic_DNA"/>
</dbReference>
<dbReference type="Pfam" id="PF00892">
    <property type="entry name" value="EamA"/>
    <property type="match status" value="2"/>
</dbReference>
<feature type="transmembrane region" description="Helical" evidence="6">
    <location>
        <begin position="222"/>
        <end position="244"/>
    </location>
</feature>
<feature type="domain" description="EamA" evidence="7">
    <location>
        <begin position="161"/>
        <end position="297"/>
    </location>
</feature>
<dbReference type="SUPFAM" id="SSF103481">
    <property type="entry name" value="Multidrug resistance efflux transporter EmrE"/>
    <property type="match status" value="2"/>
</dbReference>
<accession>A0A1A8XXK2</accession>
<dbReference type="RefSeq" id="WP_186408436.1">
    <property type="nucleotide sequence ID" value="NZ_FLQX01000142.1"/>
</dbReference>
<dbReference type="AlphaFoldDB" id="A0A1A8XXK2"/>
<name>A0A1A8XXK2_9PROT</name>
<evidence type="ECO:0000256" key="4">
    <source>
        <dbReference type="ARBA" id="ARBA00022989"/>
    </source>
</evidence>
<dbReference type="PANTHER" id="PTHR32322:SF2">
    <property type="entry name" value="EAMA DOMAIN-CONTAINING PROTEIN"/>
    <property type="match status" value="1"/>
</dbReference>
<feature type="transmembrane region" description="Helical" evidence="6">
    <location>
        <begin position="256"/>
        <end position="274"/>
    </location>
</feature>
<feature type="transmembrane region" description="Helical" evidence="6">
    <location>
        <begin position="190"/>
        <end position="210"/>
    </location>
</feature>
<protein>
    <recommendedName>
        <fullName evidence="7">EamA domain-containing protein</fullName>
    </recommendedName>
</protein>
<feature type="transmembrane region" description="Helical" evidence="6">
    <location>
        <begin position="74"/>
        <end position="96"/>
    </location>
</feature>
<organism evidence="8 9">
    <name type="scientific">Candidatus Accumulibacter aalborgensis</name>
    <dbReference type="NCBI Taxonomy" id="1860102"/>
    <lineage>
        <taxon>Bacteria</taxon>
        <taxon>Pseudomonadati</taxon>
        <taxon>Pseudomonadota</taxon>
        <taxon>Betaproteobacteria</taxon>
        <taxon>Candidatus Accumulibacter</taxon>
    </lineage>
</organism>
<evidence type="ECO:0000256" key="3">
    <source>
        <dbReference type="ARBA" id="ARBA00022692"/>
    </source>
</evidence>
<keyword evidence="5 6" id="KW-0472">Membrane</keyword>
<reference evidence="8 9" key="1">
    <citation type="submission" date="2016-06" db="EMBL/GenBank/DDBJ databases">
        <authorList>
            <person name="Kjaerup R.B."/>
            <person name="Dalgaard T.S."/>
            <person name="Juul-Madsen H.R."/>
        </authorList>
    </citation>
    <scope>NUCLEOTIDE SEQUENCE [LARGE SCALE GENOMIC DNA]</scope>
    <source>
        <strain evidence="8">3</strain>
    </source>
</reference>
<dbReference type="Proteomes" id="UP000199169">
    <property type="component" value="Unassembled WGS sequence"/>
</dbReference>